<dbReference type="Proteomes" id="UP000248925">
    <property type="component" value="Unassembled WGS sequence"/>
</dbReference>
<evidence type="ECO:0000313" key="3">
    <source>
        <dbReference type="Proteomes" id="UP000248925"/>
    </source>
</evidence>
<dbReference type="OrthoDB" id="100177at2"/>
<keyword evidence="3" id="KW-1185">Reference proteome</keyword>
<reference evidence="2 3" key="1">
    <citation type="journal article" date="2018" name="Sci. Rep.">
        <title>Rhizobium tumorigenes sp. nov., a novel plant tumorigenic bacterium isolated from cane gall tumors on thornless blackberry.</title>
        <authorList>
            <person name="Kuzmanovi N."/>
            <person name="Smalla K."/>
            <person name="Gronow S."/>
            <person name="PuBawska J."/>
        </authorList>
    </citation>
    <scope>NUCLEOTIDE SEQUENCE [LARGE SCALE GENOMIC DNA]</scope>
    <source>
        <strain evidence="2 3">CCBAU 85046</strain>
    </source>
</reference>
<comment type="caution">
    <text evidence="2">The sequence shown here is derived from an EMBL/GenBank/DDBJ whole genome shotgun (WGS) entry which is preliminary data.</text>
</comment>
<dbReference type="Gene3D" id="3.40.50.10610">
    <property type="entry name" value="ABC-type transport auxiliary lipoprotein component"/>
    <property type="match status" value="1"/>
</dbReference>
<feature type="compositionally biased region" description="Gly residues" evidence="1">
    <location>
        <begin position="1"/>
        <end position="10"/>
    </location>
</feature>
<protein>
    <submittedName>
        <fullName evidence="2">Adenylate cyclase</fullName>
    </submittedName>
</protein>
<dbReference type="RefSeq" id="WP_111160360.1">
    <property type="nucleotide sequence ID" value="NZ_PCDP01000034.1"/>
</dbReference>
<dbReference type="AlphaFoldDB" id="A0A2W4CVR2"/>
<dbReference type="EMBL" id="PCDP01000034">
    <property type="protein sequence ID" value="PZM14385.1"/>
    <property type="molecule type" value="Genomic_DNA"/>
</dbReference>
<dbReference type="Gene3D" id="1.25.40.10">
    <property type="entry name" value="Tetratricopeptide repeat domain"/>
    <property type="match status" value="1"/>
</dbReference>
<evidence type="ECO:0000256" key="1">
    <source>
        <dbReference type="SAM" id="MobiDB-lite"/>
    </source>
</evidence>
<proteinExistence type="predicted"/>
<gene>
    <name evidence="2" type="ORF">CPY51_11450</name>
</gene>
<dbReference type="InterPro" id="IPR011990">
    <property type="entry name" value="TPR-like_helical_dom_sf"/>
</dbReference>
<feature type="region of interest" description="Disordered" evidence="1">
    <location>
        <begin position="1"/>
        <end position="22"/>
    </location>
</feature>
<sequence length="600" mass="65026">METGVPGGEDGSTLSRPPPSPEEIRNQLARILASPQFPGSVGRSAIFLSYVVKEFLAGRAQRIKGYTVGIEVFGRAEGNTQDDPVVRIEAGRLRRSLEHYYLTDGQRDPIRIDIPKGGYVPTFTWACSAAEPVTGANSAAKMPDATPFSTRPAKVRFLILATICCGVFLAGWLALRPASSPRPSATAAADVSPSPRVPTLTIASFADLGEGTQAKPYAVGLTEELLTTLPRFKELRVLGREASQNLPNVPNLAQARRELGAQYLLAGGVRIVSDKAHVTARLLDTTTGTILWSQIYDDDLQSRSLLAIQTDVANRVSTAVAQPYGIISQADSAALTPNDLDAYACTLRFYGYRAAPSIESHTQVRECLETAVARFPSYSTAFAMLSMTYLDESRFWFNHAASTDTKPALERALLAARRAVLLDPENTRAQQSLMGALFLSRQVADALRVGEQAMTINPNDTELMGEYGSFLGQSGNWERGAEVLRIVLSLNPGGGGYYRGDLGLSEYMQGNYADAADEIRQADLQKFPLFHGVAAIIFAENGNAEDAAREAAKFSEMGAAFLANLDFELAQRIDRPEDRARIRKSLIKAGVRIPDAVAEK</sequence>
<evidence type="ECO:0000313" key="2">
    <source>
        <dbReference type="EMBL" id="PZM14385.1"/>
    </source>
</evidence>
<accession>A0A2W4CVR2</accession>
<dbReference type="SUPFAM" id="SSF48452">
    <property type="entry name" value="TPR-like"/>
    <property type="match status" value="1"/>
</dbReference>
<name>A0A2W4CVR2_9HYPH</name>
<organism evidence="2 3">
    <name type="scientific">Rhizobium tubonense</name>
    <dbReference type="NCBI Taxonomy" id="484088"/>
    <lineage>
        <taxon>Bacteria</taxon>
        <taxon>Pseudomonadati</taxon>
        <taxon>Pseudomonadota</taxon>
        <taxon>Alphaproteobacteria</taxon>
        <taxon>Hyphomicrobiales</taxon>
        <taxon>Rhizobiaceae</taxon>
        <taxon>Rhizobium/Agrobacterium group</taxon>
        <taxon>Rhizobium</taxon>
    </lineage>
</organism>